<reference evidence="3" key="1">
    <citation type="submission" date="2025-08" db="UniProtKB">
        <authorList>
            <consortium name="RefSeq"/>
        </authorList>
    </citation>
    <scope>IDENTIFICATION</scope>
</reference>
<name>A0AAJ6W012_9ACAR</name>
<keyword evidence="1" id="KW-0175">Coiled coil</keyword>
<protein>
    <submittedName>
        <fullName evidence="3">Tropomyosin-1</fullName>
    </submittedName>
</protein>
<keyword evidence="2" id="KW-1185">Reference proteome</keyword>
<evidence type="ECO:0000256" key="1">
    <source>
        <dbReference type="SAM" id="Coils"/>
    </source>
</evidence>
<gene>
    <name evidence="3" type="primary">LOC100903572</name>
</gene>
<feature type="coiled-coil region" evidence="1">
    <location>
        <begin position="6"/>
        <end position="135"/>
    </location>
</feature>
<organism evidence="2 3">
    <name type="scientific">Galendromus occidentalis</name>
    <name type="common">western predatory mite</name>
    <dbReference type="NCBI Taxonomy" id="34638"/>
    <lineage>
        <taxon>Eukaryota</taxon>
        <taxon>Metazoa</taxon>
        <taxon>Ecdysozoa</taxon>
        <taxon>Arthropoda</taxon>
        <taxon>Chelicerata</taxon>
        <taxon>Arachnida</taxon>
        <taxon>Acari</taxon>
        <taxon>Parasitiformes</taxon>
        <taxon>Mesostigmata</taxon>
        <taxon>Gamasina</taxon>
        <taxon>Phytoseioidea</taxon>
        <taxon>Phytoseiidae</taxon>
        <taxon>Typhlodrominae</taxon>
        <taxon>Galendromus</taxon>
    </lineage>
</organism>
<dbReference type="KEGG" id="goe:100903572"/>
<dbReference type="GeneID" id="100903572"/>
<accession>A0AAJ6W012</accession>
<evidence type="ECO:0000313" key="2">
    <source>
        <dbReference type="Proteomes" id="UP000694867"/>
    </source>
</evidence>
<proteinExistence type="predicted"/>
<dbReference type="RefSeq" id="XP_003746859.1">
    <property type="nucleotide sequence ID" value="XM_003746811.1"/>
</dbReference>
<feature type="coiled-coil region" evidence="1">
    <location>
        <begin position="161"/>
        <end position="188"/>
    </location>
</feature>
<dbReference type="Proteomes" id="UP000694867">
    <property type="component" value="Unplaced"/>
</dbReference>
<evidence type="ECO:0000313" key="3">
    <source>
        <dbReference type="RefSeq" id="XP_003746859.1"/>
    </source>
</evidence>
<sequence>MLMIFLGCSRHRLTVLQDEVEELRREVGQAVREKLEFSEKLNQANEEIENLKEDVTRKQDKLTKLRSQLEDLKLDRESRAGQLAEQDKRMRLLENLVKSGKTRVDRANKEKESLEKEFKKRLDECMLELKSANEKLAQLQPESASQSAEQQKNNQILGETCAKLVEDLEQTRQKLRESSLESENLRSILKHKVGVMEKIREDLTVFQGQGRKYAAERQTLLDTIHCLEEDIERKRKRDIELRNAMGLIAEKVIERLQTRHRVL</sequence>
<dbReference type="AlphaFoldDB" id="A0AAJ6W012"/>